<sequence>MTQDTNALLTSLIEGYNFPGESLELGVALIGGKPEPTAPIRLPLKMLNRHGLVAGATGTGKTVTLHLMAEQLSKAGVPVFLADIKGDLSGLVQAGEGSEKLTARLAEMGKEFSPRANPVEFLSLGEGAHGTPVRASVDAFGPILLARVLELNETQEECLQLIFHYADSNNLPLDDLNDVKAVISFLVSEEGAEALKGIGGVTAATASVILRGITIMQSQGLDQFFGQPEFDTADFLQVREGSGVINVLELPSVNQQPMLFSTFLMWLLADLFEDLPEVGDLDKPKLVFFLDEAHLLFKDATKAFTDAIINTVRLIRSKGVGLFFITQSPTDLPDQVLGQLGNRIQHAVRVFTAKDQSALKQIIKTFPANGVDLQEALTQAGVGEAVITVLSENGAPTPVAWTKMSSPGSNIGPASPEVLEENMKASPLAARYATAVDRESAREMLEAKTAEASAPAPAEAQQQEAPAEAQRSEAPRQRQAPAQPNPMMDMAMDAASMIGRELLRGMFGNRKRRRRW</sequence>
<feature type="domain" description="Helicase HerA-like C-terminal" evidence="2">
    <location>
        <begin position="34"/>
        <end position="514"/>
    </location>
</feature>
<evidence type="ECO:0000313" key="3">
    <source>
        <dbReference type="EMBL" id="QIV86377.1"/>
    </source>
</evidence>
<feature type="compositionally biased region" description="Basic and acidic residues" evidence="1">
    <location>
        <begin position="440"/>
        <end position="449"/>
    </location>
</feature>
<feature type="compositionally biased region" description="Low complexity" evidence="1">
    <location>
        <begin position="450"/>
        <end position="469"/>
    </location>
</feature>
<dbReference type="InterPro" id="IPR051162">
    <property type="entry name" value="T4SS_component"/>
</dbReference>
<dbReference type="InterPro" id="IPR033186">
    <property type="entry name" value="HerA_C"/>
</dbReference>
<dbReference type="RefSeq" id="WP_172511349.1">
    <property type="nucleotide sequence ID" value="NZ_CP032549.1"/>
</dbReference>
<dbReference type="InterPro" id="IPR027417">
    <property type="entry name" value="P-loop_NTPase"/>
</dbReference>
<dbReference type="PANTHER" id="PTHR30121:SF6">
    <property type="entry name" value="SLR6007 PROTEIN"/>
    <property type="match status" value="1"/>
</dbReference>
<protein>
    <submittedName>
        <fullName evidence="3">DUF853 family protein</fullName>
    </submittedName>
</protein>
<dbReference type="PANTHER" id="PTHR30121">
    <property type="entry name" value="UNCHARACTERIZED PROTEIN YJGR-RELATED"/>
    <property type="match status" value="1"/>
</dbReference>
<dbReference type="SUPFAM" id="SSF52540">
    <property type="entry name" value="P-loop containing nucleoside triphosphate hydrolases"/>
    <property type="match status" value="1"/>
</dbReference>
<accession>A0A6H0SK67</accession>
<dbReference type="Proteomes" id="UP000502331">
    <property type="component" value="Chromosome"/>
</dbReference>
<evidence type="ECO:0000259" key="2">
    <source>
        <dbReference type="Pfam" id="PF05872"/>
    </source>
</evidence>
<feature type="compositionally biased region" description="Low complexity" evidence="1">
    <location>
        <begin position="477"/>
        <end position="487"/>
    </location>
</feature>
<gene>
    <name evidence="3" type="ORF">D3791_04115</name>
</gene>
<dbReference type="Pfam" id="PF05872">
    <property type="entry name" value="HerA_C"/>
    <property type="match status" value="1"/>
</dbReference>
<feature type="region of interest" description="Disordered" evidence="1">
    <location>
        <begin position="440"/>
        <end position="487"/>
    </location>
</feature>
<evidence type="ECO:0000313" key="4">
    <source>
        <dbReference type="Proteomes" id="UP000502331"/>
    </source>
</evidence>
<dbReference type="EMBL" id="CP032549">
    <property type="protein sequence ID" value="QIV86377.1"/>
    <property type="molecule type" value="Genomic_DNA"/>
</dbReference>
<evidence type="ECO:0000256" key="1">
    <source>
        <dbReference type="SAM" id="MobiDB-lite"/>
    </source>
</evidence>
<proteinExistence type="predicted"/>
<reference evidence="3 4" key="1">
    <citation type="submission" date="2018-09" db="EMBL/GenBank/DDBJ databases">
        <title>Glutamicibacter mishrai S5-52T (LMG 29155T = KCTC 39846T).</title>
        <authorList>
            <person name="Das S.K."/>
        </authorList>
    </citation>
    <scope>NUCLEOTIDE SEQUENCE [LARGE SCALE GENOMIC DNA]</scope>
    <source>
        <strain evidence="3 4">S5-52</strain>
    </source>
</reference>
<name>A0A6H0SK67_9MICC</name>
<keyword evidence="4" id="KW-1185">Reference proteome</keyword>
<dbReference type="AlphaFoldDB" id="A0A6H0SK67"/>
<dbReference type="Gene3D" id="3.40.50.300">
    <property type="entry name" value="P-loop containing nucleotide triphosphate hydrolases"/>
    <property type="match status" value="2"/>
</dbReference>
<organism evidence="3 4">
    <name type="scientific">Glutamicibacter mishrai</name>
    <dbReference type="NCBI Taxonomy" id="1775880"/>
    <lineage>
        <taxon>Bacteria</taxon>
        <taxon>Bacillati</taxon>
        <taxon>Actinomycetota</taxon>
        <taxon>Actinomycetes</taxon>
        <taxon>Micrococcales</taxon>
        <taxon>Micrococcaceae</taxon>
        <taxon>Glutamicibacter</taxon>
    </lineage>
</organism>